<evidence type="ECO:0000313" key="2">
    <source>
        <dbReference type="Proteomes" id="UP001155079"/>
    </source>
</evidence>
<keyword evidence="2" id="KW-1185">Reference proteome</keyword>
<organism evidence="1 2">
    <name type="scientific">Ciceribacter sichuanensis</name>
    <dbReference type="NCBI Taxonomy" id="2949647"/>
    <lineage>
        <taxon>Bacteria</taxon>
        <taxon>Pseudomonadati</taxon>
        <taxon>Pseudomonadota</taxon>
        <taxon>Alphaproteobacteria</taxon>
        <taxon>Hyphomicrobiales</taxon>
        <taxon>Rhizobiaceae</taxon>
        <taxon>Ciceribacter</taxon>
    </lineage>
</organism>
<comment type="caution">
    <text evidence="1">The sequence shown here is derived from an EMBL/GenBank/DDBJ whole genome shotgun (WGS) entry which is preliminary data.</text>
</comment>
<reference evidence="1 2" key="1">
    <citation type="submission" date="2022-06" db="EMBL/GenBank/DDBJ databases">
        <authorList>
            <person name="Sun Q."/>
        </authorList>
    </citation>
    <scope>NUCLEOTIDE SEQUENCE [LARGE SCALE GENOMIC DNA]</scope>
    <source>
        <strain evidence="1 2">S153</strain>
    </source>
</reference>
<accession>A0ABT0V9W2</accession>
<sequence length="69" mass="7804">MLSFTRAKLSEDNGVLSLSVSLFNRLSNRSYTFRCQLECNEPMKTVGGQPFERPLEQPSHVAIKGVCER</sequence>
<dbReference type="EMBL" id="JAMQAY010000006">
    <property type="protein sequence ID" value="MCM2402665.1"/>
    <property type="molecule type" value="Genomic_DNA"/>
</dbReference>
<dbReference type="Proteomes" id="UP001155079">
    <property type="component" value="Unassembled WGS sequence"/>
</dbReference>
<dbReference type="RefSeq" id="WP_250945768.1">
    <property type="nucleotide sequence ID" value="NZ_JAMQAY010000006.1"/>
</dbReference>
<name>A0ABT0V9W2_9HYPH</name>
<evidence type="ECO:0000313" key="1">
    <source>
        <dbReference type="EMBL" id="MCM2402665.1"/>
    </source>
</evidence>
<proteinExistence type="predicted"/>
<protein>
    <submittedName>
        <fullName evidence="1">Uncharacterized protein</fullName>
    </submittedName>
</protein>
<gene>
    <name evidence="1" type="ORF">NBH20_15970</name>
</gene>